<feature type="transmembrane region" description="Helical" evidence="1">
    <location>
        <begin position="20"/>
        <end position="42"/>
    </location>
</feature>
<reference evidence="2" key="1">
    <citation type="submission" date="2020-01" db="EMBL/GenBank/DDBJ databases">
        <title>Genome Sequencing of Three Apophysomyces-Like Fungal Strains Confirms a Novel Fungal Genus in the Mucoromycota with divergent Burkholderia-like Endosymbiotic Bacteria.</title>
        <authorList>
            <person name="Stajich J.E."/>
            <person name="Macias A.M."/>
            <person name="Carter-House D."/>
            <person name="Lovett B."/>
            <person name="Kasson L.R."/>
            <person name="Berry K."/>
            <person name="Grigoriev I."/>
            <person name="Chang Y."/>
            <person name="Spatafora J."/>
            <person name="Kasson M.T."/>
        </authorList>
    </citation>
    <scope>NUCLEOTIDE SEQUENCE</scope>
    <source>
        <strain evidence="2">NRRL A-21654</strain>
    </source>
</reference>
<keyword evidence="1" id="KW-0472">Membrane</keyword>
<proteinExistence type="predicted"/>
<evidence type="ECO:0000313" key="2">
    <source>
        <dbReference type="EMBL" id="KAF7724417.1"/>
    </source>
</evidence>
<accession>A0A8H7BKW1</accession>
<comment type="caution">
    <text evidence="2">The sequence shown here is derived from an EMBL/GenBank/DDBJ whole genome shotgun (WGS) entry which is preliminary data.</text>
</comment>
<gene>
    <name evidence="2" type="ORF">EC973_001081</name>
</gene>
<feature type="transmembrane region" description="Helical" evidence="1">
    <location>
        <begin position="171"/>
        <end position="189"/>
    </location>
</feature>
<feature type="transmembrane region" description="Helical" evidence="1">
    <location>
        <begin position="201"/>
        <end position="220"/>
    </location>
</feature>
<organism evidence="2 3">
    <name type="scientific">Apophysomyces ossiformis</name>
    <dbReference type="NCBI Taxonomy" id="679940"/>
    <lineage>
        <taxon>Eukaryota</taxon>
        <taxon>Fungi</taxon>
        <taxon>Fungi incertae sedis</taxon>
        <taxon>Mucoromycota</taxon>
        <taxon>Mucoromycotina</taxon>
        <taxon>Mucoromycetes</taxon>
        <taxon>Mucorales</taxon>
        <taxon>Mucorineae</taxon>
        <taxon>Mucoraceae</taxon>
        <taxon>Apophysomyces</taxon>
    </lineage>
</organism>
<keyword evidence="3" id="KW-1185">Reference proteome</keyword>
<dbReference type="Proteomes" id="UP000605846">
    <property type="component" value="Unassembled WGS sequence"/>
</dbReference>
<name>A0A8H7BKW1_9FUNG</name>
<feature type="transmembrane region" description="Helical" evidence="1">
    <location>
        <begin position="54"/>
        <end position="72"/>
    </location>
</feature>
<sequence>MDTFSPEAQETYARFFTPLGPSAAAGVVGAIFFILFLVWIYIAIRSRGFLKMAVLRLFIFCLAGGVGYSLRIACNNNMPTATTSSSDFSKFINLYIASSVMTALGNFFLFNALSAVTIAWVEQCRDPSQKDLIARDQRYLRLFTIATLVALILTIVSSSKNDNTLRTASNGIFTALLVILLLALCFFRVEFASRITTSRHAALPIVLFVCTFILLIAEAFKLYQCVAPIGSPALTSVTLTYVFAAMLQLIILIILTISWIPIFYTLLSKEPQAKQESQGRDTDAYPMADPQYKYNNARLV</sequence>
<evidence type="ECO:0000313" key="3">
    <source>
        <dbReference type="Proteomes" id="UP000605846"/>
    </source>
</evidence>
<dbReference type="OrthoDB" id="2389260at2759"/>
<dbReference type="AlphaFoldDB" id="A0A8H7BKW1"/>
<feature type="transmembrane region" description="Helical" evidence="1">
    <location>
        <begin position="92"/>
        <end position="121"/>
    </location>
</feature>
<dbReference type="EMBL" id="JABAYA010000120">
    <property type="protein sequence ID" value="KAF7724417.1"/>
    <property type="molecule type" value="Genomic_DNA"/>
</dbReference>
<keyword evidence="1" id="KW-0812">Transmembrane</keyword>
<keyword evidence="1" id="KW-1133">Transmembrane helix</keyword>
<evidence type="ECO:0000256" key="1">
    <source>
        <dbReference type="SAM" id="Phobius"/>
    </source>
</evidence>
<feature type="transmembrane region" description="Helical" evidence="1">
    <location>
        <begin position="240"/>
        <end position="267"/>
    </location>
</feature>
<protein>
    <submittedName>
        <fullName evidence="2">Uncharacterized protein</fullName>
    </submittedName>
</protein>
<feature type="transmembrane region" description="Helical" evidence="1">
    <location>
        <begin position="142"/>
        <end position="159"/>
    </location>
</feature>